<proteinExistence type="predicted"/>
<dbReference type="EMBL" id="JBBNAF010000003">
    <property type="protein sequence ID" value="KAK9161485.1"/>
    <property type="molecule type" value="Genomic_DNA"/>
</dbReference>
<evidence type="ECO:0000256" key="3">
    <source>
        <dbReference type="SAM" id="Coils"/>
    </source>
</evidence>
<dbReference type="Proteomes" id="UP001420932">
    <property type="component" value="Unassembled WGS sequence"/>
</dbReference>
<keyword evidence="1" id="KW-0880">Kelch repeat</keyword>
<dbReference type="InterPro" id="IPR006652">
    <property type="entry name" value="Kelch_1"/>
</dbReference>
<dbReference type="PANTHER" id="PTHR46093">
    <property type="entry name" value="ACYL-COA-BINDING DOMAIN-CONTAINING PROTEIN 5"/>
    <property type="match status" value="1"/>
</dbReference>
<dbReference type="SUPFAM" id="SSF117281">
    <property type="entry name" value="Kelch motif"/>
    <property type="match status" value="2"/>
</dbReference>
<keyword evidence="7" id="KW-1185">Reference proteome</keyword>
<feature type="compositionally biased region" description="Polar residues" evidence="4">
    <location>
        <begin position="66"/>
        <end position="85"/>
    </location>
</feature>
<organism evidence="6 7">
    <name type="scientific">Stephania yunnanensis</name>
    <dbReference type="NCBI Taxonomy" id="152371"/>
    <lineage>
        <taxon>Eukaryota</taxon>
        <taxon>Viridiplantae</taxon>
        <taxon>Streptophyta</taxon>
        <taxon>Embryophyta</taxon>
        <taxon>Tracheophyta</taxon>
        <taxon>Spermatophyta</taxon>
        <taxon>Magnoliopsida</taxon>
        <taxon>Ranunculales</taxon>
        <taxon>Menispermaceae</taxon>
        <taxon>Menispermoideae</taxon>
        <taxon>Cissampelideae</taxon>
        <taxon>Stephania</taxon>
    </lineage>
</organism>
<evidence type="ECO:0000256" key="1">
    <source>
        <dbReference type="ARBA" id="ARBA00022441"/>
    </source>
</evidence>
<feature type="region of interest" description="Disordered" evidence="4">
    <location>
        <begin position="449"/>
        <end position="530"/>
    </location>
</feature>
<accession>A0AAP0PZN2</accession>
<evidence type="ECO:0000313" key="6">
    <source>
        <dbReference type="EMBL" id="KAK9161485.1"/>
    </source>
</evidence>
<reference evidence="6 7" key="1">
    <citation type="submission" date="2024-01" db="EMBL/GenBank/DDBJ databases">
        <title>Genome assemblies of Stephania.</title>
        <authorList>
            <person name="Yang L."/>
        </authorList>
    </citation>
    <scope>NUCLEOTIDE SEQUENCE [LARGE SCALE GENOMIC DNA]</scope>
    <source>
        <strain evidence="6">YNDBR</strain>
        <tissue evidence="6">Leaf</tissue>
    </source>
</reference>
<evidence type="ECO:0000256" key="2">
    <source>
        <dbReference type="ARBA" id="ARBA00022737"/>
    </source>
</evidence>
<dbReference type="InterPro" id="IPR015915">
    <property type="entry name" value="Kelch-typ_b-propeller"/>
</dbReference>
<dbReference type="AlphaFoldDB" id="A0AAP0PZN2"/>
<protein>
    <recommendedName>
        <fullName evidence="5">Acyl-CoA-binding domain-containing protein</fullName>
    </recommendedName>
</protein>
<dbReference type="Pfam" id="PF01344">
    <property type="entry name" value="Kelch_1"/>
    <property type="match status" value="1"/>
</dbReference>
<comment type="caution">
    <text evidence="6">The sequence shown here is derived from an EMBL/GenBank/DDBJ whole genome shotgun (WGS) entry which is preliminary data.</text>
</comment>
<evidence type="ECO:0000256" key="4">
    <source>
        <dbReference type="SAM" id="MobiDB-lite"/>
    </source>
</evidence>
<dbReference type="PANTHER" id="PTHR46093:SF4">
    <property type="entry name" value="GALACTOSE OXIDASE_KELCH REPEAT SUPERFAMILY PROTEIN"/>
    <property type="match status" value="1"/>
</dbReference>
<dbReference type="Pfam" id="PF24681">
    <property type="entry name" value="Kelch_KLHDC2_KLHL20_DRC7"/>
    <property type="match status" value="1"/>
</dbReference>
<sequence length="715" mass="78710">MFGFSRRRMKLGRLKVHLSDSTQGTRSPMRHAKRVAKSNDEGVAPDSTSSGELNSQDSPAEAELPSNCTSGSSESWMVLSTSGSKPTPRFDHAATVVGDKMFVVGGETDQGLLDDVQVLDFEKFTWATASSKLYLSPKSLPLKIPACKGHSLVSWGKTALLVGGKTDHAGNAVTERISVWTFDTETELWSVVEAKGEIPVARSGHTVVRAGVRLFLFGGEDARGKKLNDLHTFHLKSSVWLPLQCTGSRPSSRSNHVAAVYDDRIMYIFGGSSKSRTLNDLYSFDCETMIWSKFKIRGFHPSPRAGCCGVLCGYKWYIVGGGSRKKRQVETLVFDIQKLEWSVAASSPASSITTYKGFSLVFVQQKDKAFLVAFGGQKKGPSDQVEVLIMERNDLSMGRRSMLDKFPSQSLFEDCSITTGLTAQVGDGVRPPSSIDSVVKQNLAAVLEQHGSRRSISETSNEDPNLASGSLQKQFHTEEDYNAGQKMPKNNDDEKHEHTGGPKSKNSSAQAVEQKTKSGDAPSTEDASFMFDSDGMKAHQKQVNNSFADKHDIVLPEADGKAMSLQQFYETKIASLMRKNDILEEQLAAALVGREAAEKSFSSAIKSRLDAEKRLADTTKEMELLKEKVANMELAQEEANSLSNIVHSDNVRLEHDVAFLKAVLDDTQKELHSTRGVLAGERARAFQLQVEVYHLKQRLQPVDNRSSTPRKPFHM</sequence>
<evidence type="ECO:0000313" key="7">
    <source>
        <dbReference type="Proteomes" id="UP001420932"/>
    </source>
</evidence>
<keyword evidence="3" id="KW-0175">Coiled coil</keyword>
<feature type="compositionally biased region" description="Polar residues" evidence="4">
    <location>
        <begin position="46"/>
        <end position="58"/>
    </location>
</feature>
<dbReference type="Pfam" id="PF24922">
    <property type="entry name" value="ACBP4_C"/>
    <property type="match status" value="1"/>
</dbReference>
<name>A0AAP0PZN2_9MAGN</name>
<evidence type="ECO:0000259" key="5">
    <source>
        <dbReference type="Pfam" id="PF24922"/>
    </source>
</evidence>
<keyword evidence="2" id="KW-0677">Repeat</keyword>
<feature type="compositionally biased region" description="Basic and acidic residues" evidence="4">
    <location>
        <begin position="489"/>
        <end position="500"/>
    </location>
</feature>
<dbReference type="Gene3D" id="2.120.10.80">
    <property type="entry name" value="Kelch-type beta propeller"/>
    <property type="match status" value="2"/>
</dbReference>
<feature type="compositionally biased region" description="Polar residues" evidence="4">
    <location>
        <begin position="504"/>
        <end position="513"/>
    </location>
</feature>
<feature type="compositionally biased region" description="Polar residues" evidence="4">
    <location>
        <begin position="457"/>
        <end position="474"/>
    </location>
</feature>
<feature type="region of interest" description="Disordered" evidence="4">
    <location>
        <begin position="17"/>
        <end position="86"/>
    </location>
</feature>
<feature type="coiled-coil region" evidence="3">
    <location>
        <begin position="566"/>
        <end position="670"/>
    </location>
</feature>
<gene>
    <name evidence="6" type="ORF">Syun_007826</name>
</gene>
<feature type="domain" description="Acyl-CoA-binding" evidence="5">
    <location>
        <begin position="628"/>
        <end position="703"/>
    </location>
</feature>
<dbReference type="InterPro" id="IPR056819">
    <property type="entry name" value="ACBP4-6_C"/>
</dbReference>